<evidence type="ECO:0000256" key="5">
    <source>
        <dbReference type="ARBA" id="ARBA00023136"/>
    </source>
</evidence>
<keyword evidence="11" id="KW-1185">Reference proteome</keyword>
<feature type="transmembrane region" description="Helical" evidence="8">
    <location>
        <begin position="147"/>
        <end position="164"/>
    </location>
</feature>
<reference evidence="10 11" key="1">
    <citation type="journal article" date="2018" name="IMA Fungus">
        <title>IMA Genome-F 9: Draft genome sequence of Annulohypoxylon stygium, Aspergillus mulundensis, Berkeleyomyces basicola (syn. Thielaviopsis basicola), Ceratocystis smalleyi, two Cercospora beticola strains, Coleophoma cylindrospora, Fusarium fracticaudum, Phialophora cf. hyalina, and Morchella septimelata.</title>
        <authorList>
            <person name="Wingfield B.D."/>
            <person name="Bills G.F."/>
            <person name="Dong Y."/>
            <person name="Huang W."/>
            <person name="Nel W.J."/>
            <person name="Swalarsk-Parry B.S."/>
            <person name="Vaghefi N."/>
            <person name="Wilken P.M."/>
            <person name="An Z."/>
            <person name="de Beer Z.W."/>
            <person name="De Vos L."/>
            <person name="Chen L."/>
            <person name="Duong T.A."/>
            <person name="Gao Y."/>
            <person name="Hammerbacher A."/>
            <person name="Kikkert J.R."/>
            <person name="Li Y."/>
            <person name="Li H."/>
            <person name="Li K."/>
            <person name="Li Q."/>
            <person name="Liu X."/>
            <person name="Ma X."/>
            <person name="Naidoo K."/>
            <person name="Pethybridge S.J."/>
            <person name="Sun J."/>
            <person name="Steenkamp E.T."/>
            <person name="van der Nest M.A."/>
            <person name="van Wyk S."/>
            <person name="Wingfield M.J."/>
            <person name="Xiong C."/>
            <person name="Yue Q."/>
            <person name="Zhang X."/>
        </authorList>
    </citation>
    <scope>NUCLEOTIDE SEQUENCE [LARGE SCALE GENOMIC DNA]</scope>
    <source>
        <strain evidence="10 11">BP6252</strain>
    </source>
</reference>
<dbReference type="InterPro" id="IPR011701">
    <property type="entry name" value="MFS"/>
</dbReference>
<evidence type="ECO:0000256" key="8">
    <source>
        <dbReference type="SAM" id="Phobius"/>
    </source>
</evidence>
<evidence type="ECO:0000256" key="1">
    <source>
        <dbReference type="ARBA" id="ARBA00004141"/>
    </source>
</evidence>
<keyword evidence="6" id="KW-0325">Glycoprotein</keyword>
<feature type="transmembrane region" description="Helical" evidence="8">
    <location>
        <begin position="236"/>
        <end position="256"/>
    </location>
</feature>
<feature type="transmembrane region" description="Helical" evidence="8">
    <location>
        <begin position="404"/>
        <end position="422"/>
    </location>
</feature>
<feature type="region of interest" description="Disordered" evidence="7">
    <location>
        <begin position="1"/>
        <end position="61"/>
    </location>
</feature>
<comment type="caution">
    <text evidence="10">The sequence shown here is derived from an EMBL/GenBank/DDBJ whole genome shotgun (WGS) entry which is preliminary data.</text>
</comment>
<evidence type="ECO:0000256" key="3">
    <source>
        <dbReference type="ARBA" id="ARBA00022692"/>
    </source>
</evidence>
<dbReference type="InterPro" id="IPR020846">
    <property type="entry name" value="MFS_dom"/>
</dbReference>
<dbReference type="GO" id="GO:0140115">
    <property type="term" value="P:export across plasma membrane"/>
    <property type="evidence" value="ECO:0007669"/>
    <property type="project" value="UniProtKB-ARBA"/>
</dbReference>
<dbReference type="InterPro" id="IPR036259">
    <property type="entry name" value="MFS_trans_sf"/>
</dbReference>
<dbReference type="PANTHER" id="PTHR23502:SF51">
    <property type="entry name" value="QUINIDINE RESISTANCE PROTEIN 1-RELATED"/>
    <property type="match status" value="1"/>
</dbReference>
<dbReference type="PANTHER" id="PTHR23502">
    <property type="entry name" value="MAJOR FACILITATOR SUPERFAMILY"/>
    <property type="match status" value="1"/>
</dbReference>
<dbReference type="FunFam" id="1.20.1250.20:FF:000172">
    <property type="entry name" value="MFS multidrug resistance transporter"/>
    <property type="match status" value="1"/>
</dbReference>
<keyword evidence="3 8" id="KW-0812">Transmembrane</keyword>
<evidence type="ECO:0000256" key="6">
    <source>
        <dbReference type="ARBA" id="ARBA00023180"/>
    </source>
</evidence>
<evidence type="ECO:0000256" key="2">
    <source>
        <dbReference type="ARBA" id="ARBA00022448"/>
    </source>
</evidence>
<feature type="transmembrane region" description="Helical" evidence="8">
    <location>
        <begin position="170"/>
        <end position="194"/>
    </location>
</feature>
<dbReference type="FunFam" id="1.20.1720.10:FF:000009">
    <property type="entry name" value="MFS multidrug transporter"/>
    <property type="match status" value="1"/>
</dbReference>
<evidence type="ECO:0000313" key="11">
    <source>
        <dbReference type="Proteomes" id="UP000256645"/>
    </source>
</evidence>
<evidence type="ECO:0000259" key="9">
    <source>
        <dbReference type="PROSITE" id="PS50850"/>
    </source>
</evidence>
<feature type="transmembrane region" description="Helical" evidence="8">
    <location>
        <begin position="492"/>
        <end position="512"/>
    </location>
</feature>
<feature type="compositionally biased region" description="Basic and acidic residues" evidence="7">
    <location>
        <begin position="41"/>
        <end position="51"/>
    </location>
</feature>
<feature type="transmembrane region" description="Helical" evidence="8">
    <location>
        <begin position="318"/>
        <end position="344"/>
    </location>
</feature>
<organism evidence="10 11">
    <name type="scientific">Coleophoma cylindrospora</name>
    <dbReference type="NCBI Taxonomy" id="1849047"/>
    <lineage>
        <taxon>Eukaryota</taxon>
        <taxon>Fungi</taxon>
        <taxon>Dikarya</taxon>
        <taxon>Ascomycota</taxon>
        <taxon>Pezizomycotina</taxon>
        <taxon>Leotiomycetes</taxon>
        <taxon>Helotiales</taxon>
        <taxon>Dermateaceae</taxon>
        <taxon>Coleophoma</taxon>
    </lineage>
</organism>
<dbReference type="Pfam" id="PF07690">
    <property type="entry name" value="MFS_1"/>
    <property type="match status" value="1"/>
</dbReference>
<keyword evidence="4 8" id="KW-1133">Transmembrane helix</keyword>
<feature type="transmembrane region" description="Helical" evidence="8">
    <location>
        <begin position="121"/>
        <end position="140"/>
    </location>
</feature>
<dbReference type="EMBL" id="PDLM01000005">
    <property type="protein sequence ID" value="RDW76965.1"/>
    <property type="molecule type" value="Genomic_DNA"/>
</dbReference>
<sequence>MEDPKQQGVLGEQPARDQDHLHREGKDDPSRVMASEDAQIDVERRTSKPEPSDLEAPVVTEETTSSSPIPYSIFTPVQKALIVAVVSFAATFTGFASNIYFPVIPTIALDLGVSSELINLSVTSYMIFQGLSPTVWGAIADAQGRRLTYIFCFIVFFGACVGLAETKHYYQLVILRCVQSTGSASTVAIGAGVIGDITKREERGGYMGYFQAGLLVPLAIGPVLGGVFAGTLGWRAIFWFLTIYSGVFLMILIVVLPETLRSMVGNGSVPARGVSKSPLSRIMEKRHPEMVSTESLPNQKRAPINFLGPLQILCGREVVFIVVFVSLYYTIWQMTVTVMSSLFASVYGLGDIEIGLTYIANGVGTVLGTLTTGKFLDFEYGRAKRSHTGAPEDFPLERARLRSMWITAGIQCVSVLIFGWTLQYRVHIAVPIVCSFFLGYTAVSIYSAGSTFLVDVFPNQAASATAAVNLVRCLMGAGGTAAVLPISNAIGVGRAFTLFTGLMIAGLGFLVVQLRHGARWRRELEKKLHE</sequence>
<protein>
    <submittedName>
        <fullName evidence="10">MFS general substrate transporter-16</fullName>
    </submittedName>
</protein>
<comment type="subcellular location">
    <subcellularLocation>
        <location evidence="1">Membrane</location>
        <topology evidence="1">Multi-pass membrane protein</topology>
    </subcellularLocation>
</comment>
<feature type="transmembrane region" description="Helical" evidence="8">
    <location>
        <begin position="356"/>
        <end position="376"/>
    </location>
</feature>
<keyword evidence="2" id="KW-0813">Transport</keyword>
<dbReference type="AlphaFoldDB" id="A0A3D8RSJ7"/>
<feature type="domain" description="Major facilitator superfamily (MFS) profile" evidence="9">
    <location>
        <begin position="82"/>
        <end position="518"/>
    </location>
</feature>
<feature type="transmembrane region" description="Helical" evidence="8">
    <location>
        <begin position="80"/>
        <end position="101"/>
    </location>
</feature>
<feature type="transmembrane region" description="Helical" evidence="8">
    <location>
        <begin position="206"/>
        <end position="230"/>
    </location>
</feature>
<dbReference type="STRING" id="1849047.A0A3D8RSJ7"/>
<keyword evidence="5 8" id="KW-0472">Membrane</keyword>
<dbReference type="Gene3D" id="1.20.1720.10">
    <property type="entry name" value="Multidrug resistance protein D"/>
    <property type="match status" value="1"/>
</dbReference>
<feature type="transmembrane region" description="Helical" evidence="8">
    <location>
        <begin position="428"/>
        <end position="454"/>
    </location>
</feature>
<proteinExistence type="predicted"/>
<evidence type="ECO:0000256" key="7">
    <source>
        <dbReference type="SAM" id="MobiDB-lite"/>
    </source>
</evidence>
<evidence type="ECO:0000313" key="10">
    <source>
        <dbReference type="EMBL" id="RDW76965.1"/>
    </source>
</evidence>
<dbReference type="Proteomes" id="UP000256645">
    <property type="component" value="Unassembled WGS sequence"/>
</dbReference>
<feature type="compositionally biased region" description="Basic and acidic residues" evidence="7">
    <location>
        <begin position="14"/>
        <end position="30"/>
    </location>
</feature>
<name>A0A3D8RSJ7_9HELO</name>
<accession>A0A3D8RSJ7</accession>
<evidence type="ECO:0000256" key="4">
    <source>
        <dbReference type="ARBA" id="ARBA00022989"/>
    </source>
</evidence>
<feature type="transmembrane region" description="Helical" evidence="8">
    <location>
        <begin position="466"/>
        <end position="486"/>
    </location>
</feature>
<dbReference type="Gene3D" id="1.20.1250.20">
    <property type="entry name" value="MFS general substrate transporter like domains"/>
    <property type="match status" value="1"/>
</dbReference>
<gene>
    <name evidence="10" type="ORF">BP6252_05018</name>
</gene>
<dbReference type="SUPFAM" id="SSF103473">
    <property type="entry name" value="MFS general substrate transporter"/>
    <property type="match status" value="1"/>
</dbReference>
<dbReference type="OrthoDB" id="440553at2759"/>
<dbReference type="GO" id="GO:0015137">
    <property type="term" value="F:citrate transmembrane transporter activity"/>
    <property type="evidence" value="ECO:0007669"/>
    <property type="project" value="UniProtKB-ARBA"/>
</dbReference>
<dbReference type="CDD" id="cd17323">
    <property type="entry name" value="MFS_Tpo1_MDR_like"/>
    <property type="match status" value="1"/>
</dbReference>
<dbReference type="PROSITE" id="PS50850">
    <property type="entry name" value="MFS"/>
    <property type="match status" value="1"/>
</dbReference>
<dbReference type="GO" id="GO:0005886">
    <property type="term" value="C:plasma membrane"/>
    <property type="evidence" value="ECO:0007669"/>
    <property type="project" value="TreeGrafter"/>
</dbReference>